<keyword evidence="2 5" id="KW-0812">Transmembrane</keyword>
<comment type="caution">
    <text evidence="6">The sequence shown here is derived from an EMBL/GenBank/DDBJ whole genome shotgun (WGS) entry which is preliminary data.</text>
</comment>
<evidence type="ECO:0000256" key="5">
    <source>
        <dbReference type="SAM" id="Phobius"/>
    </source>
</evidence>
<name>A0A7C8J3T4_ORBOL</name>
<dbReference type="GO" id="GO:0016020">
    <property type="term" value="C:membrane"/>
    <property type="evidence" value="ECO:0007669"/>
    <property type="project" value="UniProtKB-SubCell"/>
</dbReference>
<evidence type="ECO:0000313" key="6">
    <source>
        <dbReference type="EMBL" id="KAF3087121.1"/>
    </source>
</evidence>
<dbReference type="EMBL" id="WIQW01000079">
    <property type="protein sequence ID" value="KAF3087121.1"/>
    <property type="molecule type" value="Genomic_DNA"/>
</dbReference>
<feature type="transmembrane region" description="Helical" evidence="5">
    <location>
        <begin position="92"/>
        <end position="110"/>
    </location>
</feature>
<dbReference type="AlphaFoldDB" id="A0A7C8J3T4"/>
<dbReference type="PANTHER" id="PTHR31465:SF28">
    <property type="entry name" value="DOMAIN PROTEIN, PUTATIVE-RELATED"/>
    <property type="match status" value="1"/>
</dbReference>
<dbReference type="InterPro" id="IPR007568">
    <property type="entry name" value="RTA1"/>
</dbReference>
<feature type="transmembrane region" description="Helical" evidence="5">
    <location>
        <begin position="176"/>
        <end position="198"/>
    </location>
</feature>
<evidence type="ECO:0000313" key="7">
    <source>
        <dbReference type="Proteomes" id="UP000475325"/>
    </source>
</evidence>
<gene>
    <name evidence="6" type="ORF">TWF102_010645</name>
</gene>
<feature type="transmembrane region" description="Helical" evidence="5">
    <location>
        <begin position="302"/>
        <end position="321"/>
    </location>
</feature>
<evidence type="ECO:0000256" key="1">
    <source>
        <dbReference type="ARBA" id="ARBA00004141"/>
    </source>
</evidence>
<comment type="subcellular location">
    <subcellularLocation>
        <location evidence="1">Membrane</location>
        <topology evidence="1">Multi-pass membrane protein</topology>
    </subcellularLocation>
</comment>
<keyword evidence="4 5" id="KW-0472">Membrane</keyword>
<proteinExistence type="predicted"/>
<accession>A0A7C8J3T4</accession>
<reference evidence="6 7" key="1">
    <citation type="submission" date="2019-06" db="EMBL/GenBank/DDBJ databases">
        <authorList>
            <person name="Palmer J.M."/>
        </authorList>
    </citation>
    <scope>NUCLEOTIDE SEQUENCE [LARGE SCALE GENOMIC DNA]</scope>
    <source>
        <strain evidence="6 7">TWF102</strain>
    </source>
</reference>
<organism evidence="6 7">
    <name type="scientific">Orbilia oligospora</name>
    <name type="common">Nematode-trapping fungus</name>
    <name type="synonym">Arthrobotrys oligospora</name>
    <dbReference type="NCBI Taxonomy" id="2813651"/>
    <lineage>
        <taxon>Eukaryota</taxon>
        <taxon>Fungi</taxon>
        <taxon>Dikarya</taxon>
        <taxon>Ascomycota</taxon>
        <taxon>Pezizomycotina</taxon>
        <taxon>Orbiliomycetes</taxon>
        <taxon>Orbiliales</taxon>
        <taxon>Orbiliaceae</taxon>
        <taxon>Orbilia</taxon>
    </lineage>
</organism>
<sequence>MCFEDGIPLNIYRLIHSCQWTSLQALIITLNELFCDYVSIPFRYFRLAIFDRTAMAYELYRYNAEASAALLAAGFFCLILTFSAYRMYTTRSWFMCISIVAIIMEIIGLLTRSLSILQPQNFSAFVASIILLTLAPSVQAASLYMLGGRVIRQSTPLDKQDVATLWFQPQYLTVTFIAQNILAIAIQLFGIGYFISAITAEVREDVDPIPELQRTMHVLVFGFSFQILTLIFFLILTTRFQIKSFDWLPQLKGRGLSEKMVRTIFYVLYLSTVLLMIRTLYRLNQFVAETTLSSSFLVTQEWPFWLFEIFVVSLIYASYLVPQYPGRWFERGGPLENDFETTAGPSKAKQDIEMGTDGESVHEIRDSVREAYGEFKFDL</sequence>
<protein>
    <submittedName>
        <fullName evidence="6">Uncharacterized protein</fullName>
    </submittedName>
</protein>
<evidence type="ECO:0000256" key="3">
    <source>
        <dbReference type="ARBA" id="ARBA00022989"/>
    </source>
</evidence>
<dbReference type="PANTHER" id="PTHR31465">
    <property type="entry name" value="PROTEIN RTA1-RELATED"/>
    <property type="match status" value="1"/>
</dbReference>
<feature type="transmembrane region" description="Helical" evidence="5">
    <location>
        <begin position="66"/>
        <end position="85"/>
    </location>
</feature>
<keyword evidence="3 5" id="KW-1133">Transmembrane helix</keyword>
<dbReference type="Pfam" id="PF04479">
    <property type="entry name" value="RTA1"/>
    <property type="match status" value="1"/>
</dbReference>
<feature type="transmembrane region" description="Helical" evidence="5">
    <location>
        <begin position="218"/>
        <end position="242"/>
    </location>
</feature>
<dbReference type="Proteomes" id="UP000475325">
    <property type="component" value="Unassembled WGS sequence"/>
</dbReference>
<evidence type="ECO:0000256" key="4">
    <source>
        <dbReference type="ARBA" id="ARBA00023136"/>
    </source>
</evidence>
<feature type="transmembrane region" description="Helical" evidence="5">
    <location>
        <begin position="263"/>
        <end position="282"/>
    </location>
</feature>
<feature type="transmembrane region" description="Helical" evidence="5">
    <location>
        <begin position="122"/>
        <end position="146"/>
    </location>
</feature>
<evidence type="ECO:0000256" key="2">
    <source>
        <dbReference type="ARBA" id="ARBA00022692"/>
    </source>
</evidence>